<keyword evidence="4" id="KW-0804">Transcription</keyword>
<dbReference type="EMBL" id="JASHIF010000026">
    <property type="protein sequence ID" value="MDI9862148.1"/>
    <property type="molecule type" value="Genomic_DNA"/>
</dbReference>
<dbReference type="InterPro" id="IPR036390">
    <property type="entry name" value="WH_DNA-bd_sf"/>
</dbReference>
<dbReference type="InterPro" id="IPR014036">
    <property type="entry name" value="DeoR-like_C"/>
</dbReference>
<comment type="caution">
    <text evidence="6">The sequence shown here is derived from an EMBL/GenBank/DDBJ whole genome shotgun (WGS) entry which is preliminary data.</text>
</comment>
<evidence type="ECO:0000256" key="1">
    <source>
        <dbReference type="ARBA" id="ARBA00022491"/>
    </source>
</evidence>
<dbReference type="InterPro" id="IPR037171">
    <property type="entry name" value="NagB/RpiA_transferase-like"/>
</dbReference>
<dbReference type="PANTHER" id="PTHR30363:SF4">
    <property type="entry name" value="GLYCEROL-3-PHOSPHATE REGULON REPRESSOR"/>
    <property type="match status" value="1"/>
</dbReference>
<evidence type="ECO:0000256" key="4">
    <source>
        <dbReference type="ARBA" id="ARBA00023163"/>
    </source>
</evidence>
<dbReference type="SUPFAM" id="SSF100950">
    <property type="entry name" value="NagB/RpiA/CoA transferase-like"/>
    <property type="match status" value="1"/>
</dbReference>
<dbReference type="PROSITE" id="PS51000">
    <property type="entry name" value="HTH_DEOR_2"/>
    <property type="match status" value="1"/>
</dbReference>
<gene>
    <name evidence="6" type="ORF">QM524_23190</name>
</gene>
<feature type="domain" description="HTH deoR-type" evidence="5">
    <location>
        <begin position="3"/>
        <end position="58"/>
    </location>
</feature>
<dbReference type="InterPro" id="IPR036388">
    <property type="entry name" value="WH-like_DNA-bd_sf"/>
</dbReference>
<dbReference type="SUPFAM" id="SSF46785">
    <property type="entry name" value="Winged helix' DNA-binding domain"/>
    <property type="match status" value="1"/>
</dbReference>
<evidence type="ECO:0000256" key="3">
    <source>
        <dbReference type="ARBA" id="ARBA00023125"/>
    </source>
</evidence>
<dbReference type="PRINTS" id="PR00037">
    <property type="entry name" value="HTHLACR"/>
</dbReference>
<keyword evidence="1" id="KW-0678">Repressor</keyword>
<dbReference type="Pfam" id="PF08220">
    <property type="entry name" value="HTH_DeoR"/>
    <property type="match status" value="1"/>
</dbReference>
<dbReference type="SMART" id="SM01134">
    <property type="entry name" value="DeoRC"/>
    <property type="match status" value="1"/>
</dbReference>
<keyword evidence="2" id="KW-0805">Transcription regulation</keyword>
<proteinExistence type="predicted"/>
<evidence type="ECO:0000259" key="5">
    <source>
        <dbReference type="PROSITE" id="PS51000"/>
    </source>
</evidence>
<dbReference type="RefSeq" id="WP_283346431.1">
    <property type="nucleotide sequence ID" value="NZ_JASHIF010000026.1"/>
</dbReference>
<dbReference type="Proteomes" id="UP001236507">
    <property type="component" value="Unassembled WGS sequence"/>
</dbReference>
<dbReference type="Gene3D" id="1.10.10.10">
    <property type="entry name" value="Winged helix-like DNA-binding domain superfamily/Winged helix DNA-binding domain"/>
    <property type="match status" value="1"/>
</dbReference>
<evidence type="ECO:0000256" key="2">
    <source>
        <dbReference type="ARBA" id="ARBA00023015"/>
    </source>
</evidence>
<reference evidence="6 7" key="1">
    <citation type="submission" date="2023-05" db="EMBL/GenBank/DDBJ databases">
        <title>Novel species of genus Flectobacillus isolated from stream in China.</title>
        <authorList>
            <person name="Lu H."/>
        </authorList>
    </citation>
    <scope>NUCLEOTIDE SEQUENCE [LARGE SCALE GENOMIC DNA]</scope>
    <source>
        <strain evidence="6 7">KCTC 42575</strain>
    </source>
</reference>
<evidence type="ECO:0000313" key="6">
    <source>
        <dbReference type="EMBL" id="MDI9862148.1"/>
    </source>
</evidence>
<dbReference type="Gene3D" id="3.40.50.1360">
    <property type="match status" value="1"/>
</dbReference>
<dbReference type="PROSITE" id="PS00894">
    <property type="entry name" value="HTH_DEOR_1"/>
    <property type="match status" value="1"/>
</dbReference>
<dbReference type="InterPro" id="IPR018356">
    <property type="entry name" value="Tscrpt_reg_HTH_DeoR_CS"/>
</dbReference>
<evidence type="ECO:0000313" key="7">
    <source>
        <dbReference type="Proteomes" id="UP001236507"/>
    </source>
</evidence>
<name>A0ABT6YEY6_9BACT</name>
<dbReference type="Pfam" id="PF00455">
    <property type="entry name" value="DeoRC"/>
    <property type="match status" value="1"/>
</dbReference>
<keyword evidence="7" id="KW-1185">Reference proteome</keyword>
<keyword evidence="3 6" id="KW-0238">DNA-binding</keyword>
<accession>A0ABT6YEY6</accession>
<dbReference type="InterPro" id="IPR050313">
    <property type="entry name" value="Carb_Metab_HTH_regulators"/>
</dbReference>
<organism evidence="6 7">
    <name type="scientific">Flectobacillus roseus</name>
    <dbReference type="NCBI Taxonomy" id="502259"/>
    <lineage>
        <taxon>Bacteria</taxon>
        <taxon>Pseudomonadati</taxon>
        <taxon>Bacteroidota</taxon>
        <taxon>Cytophagia</taxon>
        <taxon>Cytophagales</taxon>
        <taxon>Flectobacillaceae</taxon>
        <taxon>Flectobacillus</taxon>
    </lineage>
</organism>
<dbReference type="SMART" id="SM00420">
    <property type="entry name" value="HTH_DEOR"/>
    <property type="match status" value="1"/>
</dbReference>
<dbReference type="InterPro" id="IPR001034">
    <property type="entry name" value="DeoR_HTH"/>
</dbReference>
<dbReference type="GO" id="GO:0003677">
    <property type="term" value="F:DNA binding"/>
    <property type="evidence" value="ECO:0007669"/>
    <property type="project" value="UniProtKB-KW"/>
</dbReference>
<protein>
    <submittedName>
        <fullName evidence="6">DeoR/GlpR family DNA-binding transcription regulator</fullName>
    </submittedName>
</protein>
<sequence length="249" mass="28040">MLREERLQIILKMLETNQRVSSVELSEILNVSDDTIRRDLNELAENGLLKKVHGGAVPRSAHPYKLKERIKVAHEEKMVLAQKAQAYFHDGQVILLDNGSTNMEVARMMLPDLKATVFTNSLQIAQILCEHPSIQLFFLGGKVFKDAQNTYGAEVIEMLQKIRADICILGVCGIHHDIGVTIQDWGENQVKRKMVDISQKVVALVTASKVNTAESYVVCTLDELDVMLTDDCIDEALLKDYQKHDIVIQ</sequence>
<dbReference type="PANTHER" id="PTHR30363">
    <property type="entry name" value="HTH-TYPE TRANSCRIPTIONAL REGULATOR SRLR-RELATED"/>
    <property type="match status" value="1"/>
</dbReference>